<feature type="transmembrane region" description="Helical" evidence="19">
    <location>
        <begin position="526"/>
        <end position="549"/>
    </location>
</feature>
<gene>
    <name evidence="21" type="ORF">L5515_008062</name>
</gene>
<feature type="transmembrane region" description="Helical" evidence="19">
    <location>
        <begin position="928"/>
        <end position="952"/>
    </location>
</feature>
<dbReference type="Gene3D" id="1.20.1420.30">
    <property type="entry name" value="NCX, central ion-binding region"/>
    <property type="match status" value="2"/>
</dbReference>
<dbReference type="InterPro" id="IPR004481">
    <property type="entry name" value="K/Na/Ca-exchanger"/>
</dbReference>
<evidence type="ECO:0000256" key="19">
    <source>
        <dbReference type="SAM" id="Phobius"/>
    </source>
</evidence>
<keyword evidence="17" id="KW-0739">Sodium transport</keyword>
<dbReference type="InterPro" id="IPR004837">
    <property type="entry name" value="NaCa_Exmemb"/>
</dbReference>
<proteinExistence type="inferred from homology"/>
<evidence type="ECO:0000256" key="11">
    <source>
        <dbReference type="ARBA" id="ARBA00022958"/>
    </source>
</evidence>
<evidence type="ECO:0000256" key="4">
    <source>
        <dbReference type="ARBA" id="ARBA00022449"/>
    </source>
</evidence>
<feature type="transmembrane region" description="Helical" evidence="19">
    <location>
        <begin position="490"/>
        <end position="514"/>
    </location>
</feature>
<evidence type="ECO:0000256" key="16">
    <source>
        <dbReference type="ARBA" id="ARBA00023157"/>
    </source>
</evidence>
<comment type="similarity">
    <text evidence="2">Belongs to the Ca(2+):cation antiporter (CaCA) (TC 2.A.19) family. SLC24A subfamily.</text>
</comment>
<dbReference type="PANTHER" id="PTHR10846:SF72">
    <property type="entry name" value="SODIUM_POTASSIUM_CALCIUM EXCHANGER NCKX30C"/>
    <property type="match status" value="1"/>
</dbReference>
<feature type="transmembrane region" description="Helical" evidence="19">
    <location>
        <begin position="894"/>
        <end position="916"/>
    </location>
</feature>
<keyword evidence="6" id="KW-0109">Calcium transport</keyword>
<dbReference type="InterPro" id="IPR044880">
    <property type="entry name" value="NCX_ion-bd_dom_sf"/>
</dbReference>
<evidence type="ECO:0000256" key="6">
    <source>
        <dbReference type="ARBA" id="ARBA00022568"/>
    </source>
</evidence>
<dbReference type="NCBIfam" id="TIGR00805">
    <property type="entry name" value="oat"/>
    <property type="match status" value="1"/>
</dbReference>
<dbReference type="InterPro" id="IPR004156">
    <property type="entry name" value="OATP"/>
</dbReference>
<comment type="subcellular location">
    <subcellularLocation>
        <location evidence="1">Membrane</location>
        <topology evidence="1">Multi-pass membrane protein</topology>
    </subcellularLocation>
</comment>
<keyword evidence="16" id="KW-1015">Disulfide bond</keyword>
<dbReference type="InterPro" id="IPR036259">
    <property type="entry name" value="MFS_trans_sf"/>
</dbReference>
<dbReference type="FunFam" id="1.20.1420.30:FF:000009">
    <property type="entry name" value="sodium/potassium/calcium exchanger 5 isoform X2"/>
    <property type="match status" value="1"/>
</dbReference>
<dbReference type="Pfam" id="PF01699">
    <property type="entry name" value="Na_Ca_ex"/>
    <property type="match status" value="2"/>
</dbReference>
<dbReference type="GO" id="GO:0016020">
    <property type="term" value="C:membrane"/>
    <property type="evidence" value="ECO:0007669"/>
    <property type="project" value="UniProtKB-SubCell"/>
</dbReference>
<dbReference type="GO" id="GO:0006813">
    <property type="term" value="P:potassium ion transport"/>
    <property type="evidence" value="ECO:0007669"/>
    <property type="project" value="UniProtKB-KW"/>
</dbReference>
<dbReference type="GO" id="GO:0006816">
    <property type="term" value="P:calcium ion transport"/>
    <property type="evidence" value="ECO:0007669"/>
    <property type="project" value="UniProtKB-KW"/>
</dbReference>
<feature type="transmembrane region" description="Helical" evidence="19">
    <location>
        <begin position="736"/>
        <end position="760"/>
    </location>
</feature>
<dbReference type="Proteomes" id="UP000829354">
    <property type="component" value="Chromosome V"/>
</dbReference>
<dbReference type="EMBL" id="CP092624">
    <property type="protein sequence ID" value="UMM35439.1"/>
    <property type="molecule type" value="Genomic_DNA"/>
</dbReference>
<dbReference type="GO" id="GO:0015297">
    <property type="term" value="F:antiporter activity"/>
    <property type="evidence" value="ECO:0007669"/>
    <property type="project" value="UniProtKB-KW"/>
</dbReference>
<evidence type="ECO:0000259" key="20">
    <source>
        <dbReference type="Pfam" id="PF01699"/>
    </source>
</evidence>
<feature type="transmembrane region" description="Helical" evidence="19">
    <location>
        <begin position="204"/>
        <end position="222"/>
    </location>
</feature>
<dbReference type="CDD" id="cd17336">
    <property type="entry name" value="MFS_SLCO_OATP"/>
    <property type="match status" value="1"/>
</dbReference>
<feature type="transmembrane region" description="Helical" evidence="19">
    <location>
        <begin position="21"/>
        <end position="40"/>
    </location>
</feature>
<evidence type="ECO:0000256" key="3">
    <source>
        <dbReference type="ARBA" id="ARBA00022448"/>
    </source>
</evidence>
<feature type="transmembrane region" description="Helical" evidence="19">
    <location>
        <begin position="597"/>
        <end position="621"/>
    </location>
</feature>
<feature type="transmembrane region" description="Helical" evidence="19">
    <location>
        <begin position="1103"/>
        <end position="1121"/>
    </location>
</feature>
<sequence length="1421" mass="157959">MQSLHRRTLYSASNRRLRTQIAVILLAGALFFLIVLLPFIKTDIPNDILSVDENGRLRRTRRSVEYEFDDCRPRIQTTSNGNSSQFPADFFSLETRRRGGVIVHIALLIYMFVALAVVCDEFFVPSLSVITEVLSISDDVAGATFMAAGGSAPEFFTSLFGVFVAQDNVGVGTIVGSATFNILCVLAFCTLFSRQVLHLTWWPLFRDMSFYTLSLFLLLIFFGDEVIKWHEALIMFSIYIAYGFFMKFNGFLELKTKQFLFRKVGIGSEVVPTTTVEAAAGCTPRSPHSLGAQGPRRSFPMIHGGQEVRKSIAQLVIGDEDDTTSSSSSSESERSIKLKPVANGVPEIRQNGRTIMVKPANDPDSAFNNQNSITTSFPPIDFGESHIIVINNNNNNKRKNGNNGTTHLTPVETVNPSSNGHLEVFQPNGNPVPPIALDNLSVASSTAEKPLDLSWPEANHKKIIYLFLAPITFPLAYTLPDVRKPKLRKFFAITFIGAILWIAAYSYLMVWWANTIGETFGIPTEIMGLTILAAGTSIPDLITSVIVARKGLGDMAVSSSIGSNLFDVCVGLPIPWLIHFLIGVFKSEPTQNISVTSNGLVCSLGLLFAMLIVLLTCVAISRWKMDKFFGLLMIFSACRALSSVHRTHRNGPPEAGESDSGVEMAISKIKWFFIVFGTVYFLESIGGFYMTSAVVFIEKQFQIPSRLSGTMVSAGDFAYIPVVIFTSYFGGKGNRARWIGAGCILISIANFMIASSNFLFPVEHANVTTHIPSALAHQIDRNLVNGGFNYTEHQWLEQLHPLIDPENKVVMNYIGDEKSDLLQKYIEYCHYHKGSDICARLEKEIAQKFPMTDAKMSNVRAMVALPYGFCHSMLNFVRSQHYACKKDQSTLGPFMMIFGGLLVLGVGRTMPFSLGLPLMDDNVKKQNLPLYFSFMFFVKILGPVIGLLVGGQLNKLYVDFNPPQGLTPLDPMWIGCWWLGFLIFGTLLFGPSVVLYFFPSDDLDINAPDELDDEGNVKQRKRLNLVDRHIKKDEQGNALMPETVKDKVNDFKETITNLMKNKIFVGAMFGRIIDVLAFKGYFVFQAKYLELQFGVPQYRIQRYIASTGIVGFACGVMLGSVSMKYFKLQGRKAAAWVAVCSLVAALISFANGTVGCKSVIGQIGDQIKLNGPVFDGCRDDCMCENVPLYPVCDVNGNAHYSPCHAGCAMGWKNYSIFDNAKANVDTLIFENCACVENKVKEVSRSYCRTDECEERFGRFFMHQAFGAIFGGLGVVPGMLIVLRAVPPEHRSVSLGFNGFLVSLLATLPSPIIWGKIIDMSCLLWQKACDASGSCSVYDTDELRVRLHVIYGCLRIFSLISDVWVWYWASGLKLIEEETPEEKEKEEAEKLNPKRKESFKEAAEKVEKTAYELDQLIDQRGS</sequence>
<evidence type="ECO:0000256" key="9">
    <source>
        <dbReference type="ARBA" id="ARBA00022837"/>
    </source>
</evidence>
<feature type="domain" description="Sodium/calcium exchanger membrane region" evidence="20">
    <location>
        <begin position="105"/>
        <end position="246"/>
    </location>
</feature>
<accession>A0AAE9F5Z7</accession>
<feature type="transmembrane region" description="Helical" evidence="19">
    <location>
        <begin position="709"/>
        <end position="730"/>
    </location>
</feature>
<keyword evidence="14" id="KW-0406">Ion transport</keyword>
<keyword evidence="15 19" id="KW-0472">Membrane</keyword>
<feature type="transmembrane region" description="Helical" evidence="19">
    <location>
        <begin position="234"/>
        <end position="252"/>
    </location>
</feature>
<evidence type="ECO:0000256" key="10">
    <source>
        <dbReference type="ARBA" id="ARBA00022847"/>
    </source>
</evidence>
<keyword evidence="7 19" id="KW-0812">Transmembrane</keyword>
<dbReference type="FunFam" id="1.20.1420.30:FF:000004">
    <property type="entry name" value="Sodium/potassium/calcium exchanger 2 isoform 1"/>
    <property type="match status" value="1"/>
</dbReference>
<keyword evidence="12 19" id="KW-1133">Transmembrane helix</keyword>
<evidence type="ECO:0000256" key="17">
    <source>
        <dbReference type="ARBA" id="ARBA00023201"/>
    </source>
</evidence>
<evidence type="ECO:0000256" key="14">
    <source>
        <dbReference type="ARBA" id="ARBA00023065"/>
    </source>
</evidence>
<dbReference type="NCBIfam" id="TIGR00367">
    <property type="entry name" value="calcium/sodium antiporter"/>
    <property type="match status" value="1"/>
</dbReference>
<evidence type="ECO:0000256" key="7">
    <source>
        <dbReference type="ARBA" id="ARBA00022692"/>
    </source>
</evidence>
<feature type="transmembrane region" description="Helical" evidence="19">
    <location>
        <begin position="140"/>
        <end position="165"/>
    </location>
</feature>
<evidence type="ECO:0000256" key="5">
    <source>
        <dbReference type="ARBA" id="ARBA00022538"/>
    </source>
</evidence>
<name>A0AAE9F5Z7_CAEBR</name>
<keyword evidence="9" id="KW-0106">Calcium</keyword>
<dbReference type="Pfam" id="PF03137">
    <property type="entry name" value="OATP"/>
    <property type="match status" value="1"/>
</dbReference>
<feature type="transmembrane region" description="Helical" evidence="19">
    <location>
        <begin position="171"/>
        <end position="192"/>
    </location>
</feature>
<feature type="transmembrane region" description="Helical" evidence="19">
    <location>
        <begin position="561"/>
        <end position="585"/>
    </location>
</feature>
<keyword evidence="22" id="KW-1185">Reference proteome</keyword>
<protein>
    <recommendedName>
        <fullName evidence="20">Sodium/calcium exchanger membrane region domain-containing protein</fullName>
    </recommendedName>
</protein>
<keyword evidence="11" id="KW-0630">Potassium</keyword>
<feature type="transmembrane region" description="Helical" evidence="19">
    <location>
        <begin position="1294"/>
        <end position="1313"/>
    </location>
</feature>
<dbReference type="GO" id="GO:0006814">
    <property type="term" value="P:sodium ion transport"/>
    <property type="evidence" value="ECO:0007669"/>
    <property type="project" value="UniProtKB-KW"/>
</dbReference>
<evidence type="ECO:0000256" key="13">
    <source>
        <dbReference type="ARBA" id="ARBA00023053"/>
    </source>
</evidence>
<evidence type="ECO:0000313" key="22">
    <source>
        <dbReference type="Proteomes" id="UP000829354"/>
    </source>
</evidence>
<evidence type="ECO:0000256" key="2">
    <source>
        <dbReference type="ARBA" id="ARBA00005364"/>
    </source>
</evidence>
<reference evidence="21 22" key="1">
    <citation type="submission" date="2022-04" db="EMBL/GenBank/DDBJ databases">
        <title>Chromosome-level reference genomes for two strains of Caenorhabditis briggsae: an improved platform for comparative genomics.</title>
        <authorList>
            <person name="Stevens L."/>
            <person name="Andersen E."/>
        </authorList>
    </citation>
    <scope>NUCLEOTIDE SEQUENCE [LARGE SCALE GENOMIC DNA]</scope>
    <source>
        <strain evidence="21">VX34</strain>
        <tissue evidence="21">Whole-organism</tissue>
    </source>
</reference>
<feature type="transmembrane region" description="Helical" evidence="19">
    <location>
        <begin position="671"/>
        <end position="697"/>
    </location>
</feature>
<dbReference type="Gene3D" id="1.20.1250.20">
    <property type="entry name" value="MFS general substrate transporter like domains"/>
    <property type="match status" value="1"/>
</dbReference>
<evidence type="ECO:0000256" key="12">
    <source>
        <dbReference type="ARBA" id="ARBA00022989"/>
    </source>
</evidence>
<dbReference type="PANTHER" id="PTHR10846">
    <property type="entry name" value="SODIUM/POTASSIUM/CALCIUM EXCHANGER"/>
    <property type="match status" value="1"/>
</dbReference>
<evidence type="ECO:0000256" key="8">
    <source>
        <dbReference type="ARBA" id="ARBA00022729"/>
    </source>
</evidence>
<keyword evidence="3" id="KW-0813">Transport</keyword>
<evidence type="ECO:0000256" key="1">
    <source>
        <dbReference type="ARBA" id="ARBA00004141"/>
    </source>
</evidence>
<organism evidence="21 22">
    <name type="scientific">Caenorhabditis briggsae</name>
    <dbReference type="NCBI Taxonomy" id="6238"/>
    <lineage>
        <taxon>Eukaryota</taxon>
        <taxon>Metazoa</taxon>
        <taxon>Ecdysozoa</taxon>
        <taxon>Nematoda</taxon>
        <taxon>Chromadorea</taxon>
        <taxon>Rhabditida</taxon>
        <taxon>Rhabditina</taxon>
        <taxon>Rhabditomorpha</taxon>
        <taxon>Rhabditoidea</taxon>
        <taxon>Rhabditidae</taxon>
        <taxon>Peloderinae</taxon>
        <taxon>Caenorhabditis</taxon>
    </lineage>
</organism>
<feature type="transmembrane region" description="Helical" evidence="19">
    <location>
        <begin position="1133"/>
        <end position="1150"/>
    </location>
</feature>
<keyword evidence="10" id="KW-0769">Symport</keyword>
<feature type="compositionally biased region" description="Basic and acidic residues" evidence="18">
    <location>
        <begin position="1381"/>
        <end position="1397"/>
    </location>
</feature>
<dbReference type="GO" id="GO:0015293">
    <property type="term" value="F:symporter activity"/>
    <property type="evidence" value="ECO:0007669"/>
    <property type="project" value="UniProtKB-KW"/>
</dbReference>
<keyword evidence="13" id="KW-0915">Sodium</keyword>
<keyword evidence="8" id="KW-0732">Signal</keyword>
<keyword evidence="5" id="KW-0633">Potassium transport</keyword>
<dbReference type="SUPFAM" id="SSF103473">
    <property type="entry name" value="MFS general substrate transporter"/>
    <property type="match status" value="1"/>
</dbReference>
<feature type="transmembrane region" description="Helical" evidence="19">
    <location>
        <begin position="101"/>
        <end position="119"/>
    </location>
</feature>
<feature type="transmembrane region" description="Helical" evidence="19">
    <location>
        <begin position="972"/>
        <end position="998"/>
    </location>
</feature>
<feature type="region of interest" description="Disordered" evidence="18">
    <location>
        <begin position="1378"/>
        <end position="1397"/>
    </location>
</feature>
<feature type="region of interest" description="Disordered" evidence="18">
    <location>
        <begin position="319"/>
        <end position="339"/>
    </location>
</feature>
<keyword evidence="4" id="KW-0050">Antiport</keyword>
<dbReference type="FunFam" id="1.20.1250.20:FF:000837">
    <property type="entry name" value="Solute carrier organic anion transporter family member"/>
    <property type="match status" value="1"/>
</dbReference>
<evidence type="ECO:0000256" key="15">
    <source>
        <dbReference type="ARBA" id="ARBA00023136"/>
    </source>
</evidence>
<feature type="transmembrane region" description="Helical" evidence="19">
    <location>
        <begin position="1063"/>
        <end position="1083"/>
    </location>
</feature>
<evidence type="ECO:0000313" key="21">
    <source>
        <dbReference type="EMBL" id="UMM35439.1"/>
    </source>
</evidence>
<evidence type="ECO:0000256" key="18">
    <source>
        <dbReference type="SAM" id="MobiDB-lite"/>
    </source>
</evidence>
<feature type="transmembrane region" description="Helical" evidence="19">
    <location>
        <begin position="1264"/>
        <end position="1282"/>
    </location>
</feature>
<feature type="domain" description="Sodium/calcium exchanger membrane region" evidence="20">
    <location>
        <begin position="492"/>
        <end position="635"/>
    </location>
</feature>